<evidence type="ECO:0000256" key="9">
    <source>
        <dbReference type="NCBIfam" id="TIGR00233"/>
    </source>
</evidence>
<sequence length="327" mass="36609">MSRILTGIQSSGRPHLGNILGAILPAIHLSKEAGNESFLFIADLHSLTTLRNGEHRRDYVRAVAATWLAFGYDTVKNTLWRQSRVPEHTELNWYLNCFTPMPMLDNATSFKDKVEKLGKSAVSAGLFTYPVLQAADILLYDANLVPVGKDQRQHLEMTRDIATAVNSQYGTDVFVLPEARIDEKIMTIPGTDGAKMSKSYNNYIDIFLPANELYKVVKKIISDSTPLEAPKNPDTDITFQLYKLLATDEQTGQMRANYAAGGYGFGAAKKELYELMVEKFATERERFNELMAEGNPELERELQAGEEKARAVASQTIQRVRDVMGFS</sequence>
<reference evidence="11" key="1">
    <citation type="submission" date="2021-03" db="EMBL/GenBank/DDBJ databases">
        <title>Fibrella sp. HMF5335 genome sequencing and assembly.</title>
        <authorList>
            <person name="Kang H."/>
            <person name="Kim H."/>
            <person name="Bae S."/>
            <person name="Joh K."/>
        </authorList>
    </citation>
    <scope>NUCLEOTIDE SEQUENCE</scope>
    <source>
        <strain evidence="11">HMF5335</strain>
    </source>
</reference>
<evidence type="ECO:0000256" key="1">
    <source>
        <dbReference type="ARBA" id="ARBA00005594"/>
    </source>
</evidence>
<dbReference type="SUPFAM" id="SSF52374">
    <property type="entry name" value="Nucleotidylyl transferase"/>
    <property type="match status" value="1"/>
</dbReference>
<keyword evidence="12" id="KW-1185">Reference proteome</keyword>
<proteinExistence type="inferred from homology"/>
<dbReference type="GO" id="GO:0006436">
    <property type="term" value="P:tryptophanyl-tRNA aminoacylation"/>
    <property type="evidence" value="ECO:0007669"/>
    <property type="project" value="UniProtKB-UniRule"/>
</dbReference>
<evidence type="ECO:0000313" key="12">
    <source>
        <dbReference type="Proteomes" id="UP000664034"/>
    </source>
</evidence>
<dbReference type="Proteomes" id="UP000664034">
    <property type="component" value="Unassembled WGS sequence"/>
</dbReference>
<dbReference type="GO" id="GO:0005524">
    <property type="term" value="F:ATP binding"/>
    <property type="evidence" value="ECO:0007669"/>
    <property type="project" value="UniProtKB-KW"/>
</dbReference>
<gene>
    <name evidence="11" type="primary">trpS</name>
    <name evidence="11" type="ORF">J2I47_05510</name>
</gene>
<protein>
    <recommendedName>
        <fullName evidence="2 9">Tryptophan--tRNA ligase</fullName>
        <ecNumber evidence="2 9">6.1.1.2</ecNumber>
    </recommendedName>
</protein>
<dbReference type="AlphaFoldDB" id="A0A939GBI5"/>
<keyword evidence="4 10" id="KW-0547">Nucleotide-binding</keyword>
<dbReference type="Pfam" id="PF00579">
    <property type="entry name" value="tRNA-synt_1b"/>
    <property type="match status" value="1"/>
</dbReference>
<dbReference type="CDD" id="cd00806">
    <property type="entry name" value="TrpRS_core"/>
    <property type="match status" value="1"/>
</dbReference>
<dbReference type="RefSeq" id="WP_207363545.1">
    <property type="nucleotide sequence ID" value="NZ_JAFMYV010000002.1"/>
</dbReference>
<evidence type="ECO:0000256" key="10">
    <source>
        <dbReference type="RuleBase" id="RU363036"/>
    </source>
</evidence>
<dbReference type="EC" id="6.1.1.2" evidence="2 9"/>
<dbReference type="NCBIfam" id="TIGR00233">
    <property type="entry name" value="trpS"/>
    <property type="match status" value="1"/>
</dbReference>
<evidence type="ECO:0000256" key="5">
    <source>
        <dbReference type="ARBA" id="ARBA00022840"/>
    </source>
</evidence>
<dbReference type="PANTHER" id="PTHR43766:SF1">
    <property type="entry name" value="TRYPTOPHAN--TRNA LIGASE, MITOCHONDRIAL"/>
    <property type="match status" value="1"/>
</dbReference>
<dbReference type="InterPro" id="IPR002306">
    <property type="entry name" value="Trp-tRNA-ligase"/>
</dbReference>
<evidence type="ECO:0000256" key="8">
    <source>
        <dbReference type="ARBA" id="ARBA00049929"/>
    </source>
</evidence>
<keyword evidence="6 10" id="KW-0648">Protein biosynthesis</keyword>
<organism evidence="11 12">
    <name type="scientific">Fibrella rubiginis</name>
    <dbReference type="NCBI Taxonomy" id="2817060"/>
    <lineage>
        <taxon>Bacteria</taxon>
        <taxon>Pseudomonadati</taxon>
        <taxon>Bacteroidota</taxon>
        <taxon>Cytophagia</taxon>
        <taxon>Cytophagales</taxon>
        <taxon>Spirosomataceae</taxon>
        <taxon>Fibrella</taxon>
    </lineage>
</organism>
<dbReference type="GO" id="GO:0004830">
    <property type="term" value="F:tryptophan-tRNA ligase activity"/>
    <property type="evidence" value="ECO:0007669"/>
    <property type="project" value="UniProtKB-UniRule"/>
</dbReference>
<evidence type="ECO:0000256" key="6">
    <source>
        <dbReference type="ARBA" id="ARBA00022917"/>
    </source>
</evidence>
<comment type="catalytic activity">
    <reaction evidence="8">
        <text>tRNA(Trp) + L-tryptophan + ATP = L-tryptophyl-tRNA(Trp) + AMP + diphosphate + H(+)</text>
        <dbReference type="Rhea" id="RHEA:24080"/>
        <dbReference type="Rhea" id="RHEA-COMP:9671"/>
        <dbReference type="Rhea" id="RHEA-COMP:9705"/>
        <dbReference type="ChEBI" id="CHEBI:15378"/>
        <dbReference type="ChEBI" id="CHEBI:30616"/>
        <dbReference type="ChEBI" id="CHEBI:33019"/>
        <dbReference type="ChEBI" id="CHEBI:57912"/>
        <dbReference type="ChEBI" id="CHEBI:78442"/>
        <dbReference type="ChEBI" id="CHEBI:78535"/>
        <dbReference type="ChEBI" id="CHEBI:456215"/>
        <dbReference type="EC" id="6.1.1.2"/>
    </reaction>
</comment>
<dbReference type="InterPro" id="IPR050203">
    <property type="entry name" value="Trp-tRNA_synthetase"/>
</dbReference>
<dbReference type="EMBL" id="JAFMYV010000002">
    <property type="protein sequence ID" value="MBO0935997.1"/>
    <property type="molecule type" value="Genomic_DNA"/>
</dbReference>
<comment type="caution">
    <text evidence="11">The sequence shown here is derived from an EMBL/GenBank/DDBJ whole genome shotgun (WGS) entry which is preliminary data.</text>
</comment>
<evidence type="ECO:0000256" key="3">
    <source>
        <dbReference type="ARBA" id="ARBA00022598"/>
    </source>
</evidence>
<dbReference type="FunFam" id="1.10.240.10:FF:000005">
    <property type="entry name" value="Tryptophan--tRNA ligase"/>
    <property type="match status" value="1"/>
</dbReference>
<keyword evidence="5 10" id="KW-0067">ATP-binding</keyword>
<evidence type="ECO:0000256" key="7">
    <source>
        <dbReference type="ARBA" id="ARBA00023146"/>
    </source>
</evidence>
<dbReference type="Gene3D" id="1.10.240.10">
    <property type="entry name" value="Tyrosyl-Transfer RNA Synthetase"/>
    <property type="match status" value="1"/>
</dbReference>
<evidence type="ECO:0000313" key="11">
    <source>
        <dbReference type="EMBL" id="MBO0935997.1"/>
    </source>
</evidence>
<keyword evidence="7 10" id="KW-0030">Aminoacyl-tRNA synthetase</keyword>
<name>A0A939GBI5_9BACT</name>
<evidence type="ECO:0000256" key="2">
    <source>
        <dbReference type="ARBA" id="ARBA00013161"/>
    </source>
</evidence>
<dbReference type="InterPro" id="IPR002305">
    <property type="entry name" value="aa-tRNA-synth_Ic"/>
</dbReference>
<keyword evidence="3 10" id="KW-0436">Ligase</keyword>
<dbReference type="PANTHER" id="PTHR43766">
    <property type="entry name" value="TRYPTOPHAN--TRNA LIGASE, MITOCHONDRIAL"/>
    <property type="match status" value="1"/>
</dbReference>
<comment type="similarity">
    <text evidence="1 10">Belongs to the class-I aminoacyl-tRNA synthetase family.</text>
</comment>
<dbReference type="PRINTS" id="PR01039">
    <property type="entry name" value="TRNASYNTHTRP"/>
</dbReference>
<dbReference type="Gene3D" id="3.40.50.620">
    <property type="entry name" value="HUPs"/>
    <property type="match status" value="1"/>
</dbReference>
<evidence type="ECO:0000256" key="4">
    <source>
        <dbReference type="ARBA" id="ARBA00022741"/>
    </source>
</evidence>
<dbReference type="GO" id="GO:0005829">
    <property type="term" value="C:cytosol"/>
    <property type="evidence" value="ECO:0007669"/>
    <property type="project" value="TreeGrafter"/>
</dbReference>
<dbReference type="InterPro" id="IPR014729">
    <property type="entry name" value="Rossmann-like_a/b/a_fold"/>
</dbReference>
<accession>A0A939GBI5</accession>